<evidence type="ECO:0000313" key="1">
    <source>
        <dbReference type="EMBL" id="MDC5741097.1"/>
    </source>
</evidence>
<protein>
    <recommendedName>
        <fullName evidence="7">DNA polymerase III subunit beta</fullName>
    </recommendedName>
</protein>
<dbReference type="PROSITE" id="PS51257">
    <property type="entry name" value="PROKAR_LIPOPROTEIN"/>
    <property type="match status" value="1"/>
</dbReference>
<evidence type="ECO:0000313" key="4">
    <source>
        <dbReference type="Proteomes" id="UP000094761"/>
    </source>
</evidence>
<dbReference type="Proteomes" id="UP000094761">
    <property type="component" value="Unassembled WGS sequence"/>
</dbReference>
<evidence type="ECO:0000313" key="5">
    <source>
        <dbReference type="Proteomes" id="UP000501443"/>
    </source>
</evidence>
<reference evidence="2 4" key="1">
    <citation type="submission" date="2016-03" db="EMBL/GenBank/DDBJ databases">
        <title>Draft genome sequence of the Vibrio tubiashii subs. europaeus.</title>
        <authorList>
            <person name="Spinard E."/>
            <person name="Dubert J."/>
            <person name="Nelson D.R."/>
            <person name="Barja J.L."/>
        </authorList>
    </citation>
    <scope>NUCLEOTIDE SEQUENCE [LARGE SCALE GENOMIC DNA]</scope>
    <source>
        <strain evidence="4">PP-638</strain>
        <strain evidence="2">PP2-638</strain>
    </source>
</reference>
<name>A0A178JIG4_9VIBR</name>
<dbReference type="EMBL" id="CP053541">
    <property type="protein sequence ID" value="QJY37154.1"/>
    <property type="molecule type" value="Genomic_DNA"/>
</dbReference>
<accession>A0A178JIG4</accession>
<dbReference type="EMBL" id="LUAX01000001">
    <property type="protein sequence ID" value="OAN01329.1"/>
    <property type="molecule type" value="Genomic_DNA"/>
</dbReference>
<evidence type="ECO:0000313" key="2">
    <source>
        <dbReference type="EMBL" id="OAN01329.1"/>
    </source>
</evidence>
<dbReference type="GeneID" id="78075932"/>
<dbReference type="Proteomes" id="UP000501443">
    <property type="component" value="Chromosome 1"/>
</dbReference>
<reference evidence="1" key="3">
    <citation type="submission" date="2022-11" db="EMBL/GenBank/DDBJ databases">
        <title>Role of the vibriolysin VemA secreted by the emergent pathogen Vibrio europaeus in the colonization of Manila clam mucus.</title>
        <authorList>
            <person name="Martinez C."/>
            <person name="Rodriguez S."/>
            <person name="Vences A."/>
            <person name="Barja J.L."/>
            <person name="Toranzo A.E."/>
            <person name="Dubert J."/>
        </authorList>
    </citation>
    <scope>NUCLEOTIDE SEQUENCE</scope>
    <source>
        <strain evidence="1">3454</strain>
    </source>
</reference>
<dbReference type="EMBL" id="JAPFIT010000017">
    <property type="protein sequence ID" value="MDC5741097.1"/>
    <property type="molecule type" value="Genomic_DNA"/>
</dbReference>
<evidence type="ECO:0000313" key="6">
    <source>
        <dbReference type="Proteomes" id="UP001150001"/>
    </source>
</evidence>
<dbReference type="Proteomes" id="UP001150001">
    <property type="component" value="Unassembled WGS sequence"/>
</dbReference>
<dbReference type="AlphaFoldDB" id="A0A178JIG4"/>
<evidence type="ECO:0000313" key="3">
    <source>
        <dbReference type="EMBL" id="QJY37154.1"/>
    </source>
</evidence>
<dbReference type="OrthoDB" id="5814891at2"/>
<evidence type="ECO:0008006" key="7">
    <source>
        <dbReference type="Google" id="ProtNLM"/>
    </source>
</evidence>
<keyword evidence="6" id="KW-1185">Reference proteome</keyword>
<organism evidence="2 4">
    <name type="scientific">Vibrio europaeus</name>
    <dbReference type="NCBI Taxonomy" id="300876"/>
    <lineage>
        <taxon>Bacteria</taxon>
        <taxon>Pseudomonadati</taxon>
        <taxon>Pseudomonadota</taxon>
        <taxon>Gammaproteobacteria</taxon>
        <taxon>Vibrionales</taxon>
        <taxon>Vibrionaceae</taxon>
        <taxon>Vibrio</taxon>
        <taxon>Vibrio oreintalis group</taxon>
    </lineage>
</organism>
<gene>
    <name evidence="2" type="ORF">AZ468_09525</name>
    <name evidence="3" type="ORF">HOO69_11235</name>
    <name evidence="1" type="ORF">OPW20_13535</name>
</gene>
<sequence>MKKLALVSLSAALLAGCASEPVGWEQDNQVVISEATVSLKSNLWLNKMPTIGEVQDNTLHGALYLESDKTLPAELDVKSISIQQGEETWQIDGDLLELRTHNQNQWEVAFVWQFPIDAAKPVNVALMLNNNGQVEWLVEKNVKIDTVY</sequence>
<proteinExistence type="predicted"/>
<dbReference type="RefSeq" id="WP_069667148.1">
    <property type="nucleotide sequence ID" value="NZ_CP053541.1"/>
</dbReference>
<reference evidence="3 5" key="2">
    <citation type="submission" date="2020-05" db="EMBL/GenBank/DDBJ databases">
        <title>First description outside Europe of the emergent pathogen for shellfish aquaculture Vibrio europaeus.</title>
        <authorList>
            <person name="Dubert J."/>
            <person name="Rojas R."/>
        </authorList>
    </citation>
    <scope>NUCLEOTIDE SEQUENCE [LARGE SCALE GENOMIC DNA]</scope>
    <source>
        <strain evidence="3 5">NPI-1</strain>
    </source>
</reference>